<feature type="transmembrane region" description="Helical" evidence="1">
    <location>
        <begin position="472"/>
        <end position="497"/>
    </location>
</feature>
<reference evidence="2 3" key="1">
    <citation type="submission" date="2019-01" db="EMBL/GenBank/DDBJ databases">
        <title>Lacunisphaera sp. strain TWA-58.</title>
        <authorList>
            <person name="Chen W.-M."/>
        </authorList>
    </citation>
    <scope>NUCLEOTIDE SEQUENCE [LARGE SCALE GENOMIC DNA]</scope>
    <source>
        <strain evidence="2 3">TWA-58</strain>
    </source>
</reference>
<evidence type="ECO:0000313" key="3">
    <source>
        <dbReference type="Proteomes" id="UP000290218"/>
    </source>
</evidence>
<dbReference type="RefSeq" id="WP_129046035.1">
    <property type="nucleotide sequence ID" value="NZ_SDHX01000001.1"/>
</dbReference>
<dbReference type="InterPro" id="IPR004697">
    <property type="entry name" value="AbgT"/>
</dbReference>
<dbReference type="GO" id="GO:1902604">
    <property type="term" value="P:p-aminobenzoyl-glutamate transmembrane transport"/>
    <property type="evidence" value="ECO:0007669"/>
    <property type="project" value="InterPro"/>
</dbReference>
<dbReference type="Proteomes" id="UP000290218">
    <property type="component" value="Unassembled WGS sequence"/>
</dbReference>
<dbReference type="GO" id="GO:0015558">
    <property type="term" value="F:secondary active p-aminobenzoyl-glutamate transmembrane transporter activity"/>
    <property type="evidence" value="ECO:0007669"/>
    <property type="project" value="InterPro"/>
</dbReference>
<evidence type="ECO:0000313" key="2">
    <source>
        <dbReference type="EMBL" id="RXK54671.1"/>
    </source>
</evidence>
<feature type="transmembrane region" description="Helical" evidence="1">
    <location>
        <begin position="411"/>
        <end position="429"/>
    </location>
</feature>
<keyword evidence="1" id="KW-1133">Transmembrane helix</keyword>
<feature type="transmembrane region" description="Helical" evidence="1">
    <location>
        <begin position="385"/>
        <end position="404"/>
    </location>
</feature>
<dbReference type="PANTHER" id="PTHR30282">
    <property type="entry name" value="P-AMINOBENZOYL GLUTAMATE TRANSPORTER"/>
    <property type="match status" value="1"/>
</dbReference>
<evidence type="ECO:0000256" key="1">
    <source>
        <dbReference type="SAM" id="Phobius"/>
    </source>
</evidence>
<feature type="transmembrane region" description="Helical" evidence="1">
    <location>
        <begin position="264"/>
        <end position="287"/>
    </location>
</feature>
<feature type="transmembrane region" description="Helical" evidence="1">
    <location>
        <begin position="163"/>
        <end position="183"/>
    </location>
</feature>
<protein>
    <submittedName>
        <fullName evidence="2">AbgT family transporter</fullName>
    </submittedName>
</protein>
<keyword evidence="3" id="KW-1185">Reference proteome</keyword>
<feature type="transmembrane region" description="Helical" evidence="1">
    <location>
        <begin position="84"/>
        <end position="108"/>
    </location>
</feature>
<dbReference type="AlphaFoldDB" id="A0A4Q1C793"/>
<feature type="transmembrane region" description="Helical" evidence="1">
    <location>
        <begin position="441"/>
        <end position="460"/>
    </location>
</feature>
<proteinExistence type="predicted"/>
<organism evidence="2 3">
    <name type="scientific">Oleiharenicola lentus</name>
    <dbReference type="NCBI Taxonomy" id="2508720"/>
    <lineage>
        <taxon>Bacteria</taxon>
        <taxon>Pseudomonadati</taxon>
        <taxon>Verrucomicrobiota</taxon>
        <taxon>Opitutia</taxon>
        <taxon>Opitutales</taxon>
        <taxon>Opitutaceae</taxon>
        <taxon>Oleiharenicola</taxon>
    </lineage>
</organism>
<name>A0A4Q1C793_9BACT</name>
<gene>
    <name evidence="2" type="ORF">ESB00_01885</name>
</gene>
<dbReference type="EMBL" id="SDHX01000001">
    <property type="protein sequence ID" value="RXK54671.1"/>
    <property type="molecule type" value="Genomic_DNA"/>
</dbReference>
<accession>A0A4Q1C793</accession>
<feature type="transmembrane region" description="Helical" evidence="1">
    <location>
        <begin position="299"/>
        <end position="322"/>
    </location>
</feature>
<dbReference type="Pfam" id="PF03806">
    <property type="entry name" value="ABG_transport"/>
    <property type="match status" value="1"/>
</dbReference>
<feature type="transmembrane region" description="Helical" evidence="1">
    <location>
        <begin position="213"/>
        <end position="231"/>
    </location>
</feature>
<dbReference type="PANTHER" id="PTHR30282:SF0">
    <property type="entry name" value="P-AMINOBENZOYL-GLUTAMATE TRANSPORT PROTEIN"/>
    <property type="match status" value="1"/>
</dbReference>
<comment type="caution">
    <text evidence="2">The sequence shown here is derived from an EMBL/GenBank/DDBJ whole genome shotgun (WGS) entry which is preliminary data.</text>
</comment>
<keyword evidence="1" id="KW-0472">Membrane</keyword>
<keyword evidence="1" id="KW-0812">Transmembrane</keyword>
<sequence>MSAPPAPSSRLQRFLNGVERAGNALPHPATLFAGLAALVVVLSWLCHRLGVQVTNPANGAVVSVVNLLSAEGIQRMIVELPRNFLAYPPLGISLTCMLGIGIAEYTGLMGAMLRLFVLNSPAKMVTPMVVFVGVMSNAGSEVGYVLLIPLAAALYHTLGRHPFLGLAAAFAGVAGGYSANLMVGSVDVLLAGLSEAAAHIVDPAYTVDAFANWYFMAAATPLIMIIGTWVTERIVAPRLGEYRGDAKREALTPLSPREKRGMSAALAVVVAITAVVLWGTLAPGGFLTNPKNPSFLESYFIRGLIFFIFIYGLLPGIAYGMAAGTLQNDHALMGGMTQTMKSMASFIVLAFFAAQFIAYFNWTNLGIITAVSGAEFIQHLGLERMPLPLMLALVLFAALVNILISSASAKWALLAPVFVPMFMLLGYSPEMVQGAFRVGDSCTNIITPLLSYFPLILTFAQRYDPKAGIGTLIATMLPYSVCFLIGWTLLLMVWIAAGVPMGPGAPLFLAK</sequence>
<feature type="transmembrane region" description="Helical" evidence="1">
    <location>
        <begin position="343"/>
        <end position="362"/>
    </location>
</feature>
<feature type="transmembrane region" description="Helical" evidence="1">
    <location>
        <begin position="29"/>
        <end position="46"/>
    </location>
</feature>
<dbReference type="OrthoDB" id="3314392at2"/>
<feature type="transmembrane region" description="Helical" evidence="1">
    <location>
        <begin position="128"/>
        <end position="151"/>
    </location>
</feature>